<keyword evidence="4" id="KW-0732">Signal</keyword>
<dbReference type="Gene3D" id="2.30.42.10">
    <property type="match status" value="1"/>
</dbReference>
<dbReference type="InterPro" id="IPR036034">
    <property type="entry name" value="PDZ_sf"/>
</dbReference>
<dbReference type="EMBL" id="SJSM01000006">
    <property type="protein sequence ID" value="TCC96271.1"/>
    <property type="molecule type" value="Genomic_DNA"/>
</dbReference>
<dbReference type="RefSeq" id="WP_131609329.1">
    <property type="nucleotide sequence ID" value="NZ_SJSM01000006.1"/>
</dbReference>
<dbReference type="Gene3D" id="2.40.10.120">
    <property type="match status" value="1"/>
</dbReference>
<organism evidence="6 7">
    <name type="scientific">Pedobacter hiemivivus</name>
    <dbReference type="NCBI Taxonomy" id="2530454"/>
    <lineage>
        <taxon>Bacteria</taxon>
        <taxon>Pseudomonadati</taxon>
        <taxon>Bacteroidota</taxon>
        <taxon>Sphingobacteriia</taxon>
        <taxon>Sphingobacteriales</taxon>
        <taxon>Sphingobacteriaceae</taxon>
        <taxon>Pedobacter</taxon>
    </lineage>
</organism>
<dbReference type="InterPro" id="IPR043504">
    <property type="entry name" value="Peptidase_S1_PA_chymotrypsin"/>
</dbReference>
<evidence type="ECO:0000256" key="4">
    <source>
        <dbReference type="SAM" id="SignalP"/>
    </source>
</evidence>
<comment type="caution">
    <text evidence="6">The sequence shown here is derived from an EMBL/GenBank/DDBJ whole genome shotgun (WGS) entry which is preliminary data.</text>
</comment>
<dbReference type="PANTHER" id="PTHR43343">
    <property type="entry name" value="PEPTIDASE S12"/>
    <property type="match status" value="1"/>
</dbReference>
<dbReference type="InterPro" id="IPR001478">
    <property type="entry name" value="PDZ"/>
</dbReference>
<dbReference type="InterPro" id="IPR051201">
    <property type="entry name" value="Chloro_Bact_Ser_Proteases"/>
</dbReference>
<dbReference type="SMART" id="SM00228">
    <property type="entry name" value="PDZ"/>
    <property type="match status" value="1"/>
</dbReference>
<evidence type="ECO:0000256" key="1">
    <source>
        <dbReference type="ARBA" id="ARBA00010541"/>
    </source>
</evidence>
<reference evidence="6 7" key="1">
    <citation type="submission" date="2019-02" db="EMBL/GenBank/DDBJ databases">
        <title>Pedobacter sp. RP-3-8 sp. nov., isolated from Arctic soil.</title>
        <authorList>
            <person name="Dahal R.H."/>
        </authorList>
    </citation>
    <scope>NUCLEOTIDE SEQUENCE [LARGE SCALE GENOMIC DNA]</scope>
    <source>
        <strain evidence="6 7">RP-3-8</strain>
    </source>
</reference>
<dbReference type="SUPFAM" id="SSF50156">
    <property type="entry name" value="PDZ domain-like"/>
    <property type="match status" value="1"/>
</dbReference>
<feature type="domain" description="PDZ" evidence="5">
    <location>
        <begin position="395"/>
        <end position="448"/>
    </location>
</feature>
<keyword evidence="3" id="KW-0378">Hydrolase</keyword>
<dbReference type="InterPro" id="IPR009003">
    <property type="entry name" value="Peptidase_S1_PA"/>
</dbReference>
<dbReference type="Proteomes" id="UP000291117">
    <property type="component" value="Unassembled WGS sequence"/>
</dbReference>
<evidence type="ECO:0000259" key="5">
    <source>
        <dbReference type="PROSITE" id="PS50106"/>
    </source>
</evidence>
<feature type="chain" id="PRO_5020679842" evidence="4">
    <location>
        <begin position="24"/>
        <end position="571"/>
    </location>
</feature>
<sequence length="571" mass="61799">MTKFLICIATLFLITGTGSNAYAQKFNPDRLTITMQKAIQKASAASVRMWGYDIEKQIRTGGQFSGVVVSASGHILTAAHVNKPGATYKVMFPDGSEHIARGLGEIELEGNTSVPDVAMMKIIEQGTWPYAEMGWSSSLKKHEPCISIAYPESLNQSLPMVRFGYVAEVLNKHGFITSTCIMEPGDSGGPLFDYHGRLIGLHSAIDVGEQDNFEVPVDLYRKYWTALNKTETYKAFPALEDEIGIDPIAAELTGLPGLETPEISFGKNAAKLQGTVCLLKSLLDGKLQTIQATLIQADGSPLNNKLKNRSLLVSKSSLVGQNPVIELDGKEVAATVIARDRNNDLVLLSTAVKLKGGIKLSALNSDTLTLNQLGEFLISPQSNNTYKISVIGSAAFELPKMSSAGYLGAGIGFNEGKLTITGINPGSPASKADLQPGDHIAGIDKINIIQPFDFISAYQKYWPGDKIALKITRKNSEPLKDTILIREVTLGTMPQISFNHPAENFAGGKSFRRDGFSKVFSHDAILRPEQCGGPVFDAKGHFYGINIARYSRVSGLVMPTALILQLVKAYN</sequence>
<dbReference type="Pfam" id="PF13180">
    <property type="entry name" value="PDZ_2"/>
    <property type="match status" value="1"/>
</dbReference>
<dbReference type="GO" id="GO:0006508">
    <property type="term" value="P:proteolysis"/>
    <property type="evidence" value="ECO:0007669"/>
    <property type="project" value="UniProtKB-KW"/>
</dbReference>
<feature type="signal peptide" evidence="4">
    <location>
        <begin position="1"/>
        <end position="23"/>
    </location>
</feature>
<dbReference type="OrthoDB" id="728837at2"/>
<dbReference type="Pfam" id="PF13365">
    <property type="entry name" value="Trypsin_2"/>
    <property type="match status" value="1"/>
</dbReference>
<proteinExistence type="inferred from homology"/>
<evidence type="ECO:0000313" key="6">
    <source>
        <dbReference type="EMBL" id="TCC96271.1"/>
    </source>
</evidence>
<keyword evidence="2 6" id="KW-0645">Protease</keyword>
<dbReference type="AlphaFoldDB" id="A0A4R0N830"/>
<keyword evidence="7" id="KW-1185">Reference proteome</keyword>
<name>A0A4R0N830_9SPHI</name>
<dbReference type="GO" id="GO:0008233">
    <property type="term" value="F:peptidase activity"/>
    <property type="evidence" value="ECO:0007669"/>
    <property type="project" value="UniProtKB-KW"/>
</dbReference>
<gene>
    <name evidence="6" type="ORF">EZ444_12600</name>
</gene>
<dbReference type="SUPFAM" id="SSF50494">
    <property type="entry name" value="Trypsin-like serine proteases"/>
    <property type="match status" value="2"/>
</dbReference>
<dbReference type="PANTHER" id="PTHR43343:SF3">
    <property type="entry name" value="PROTEASE DO-LIKE 8, CHLOROPLASTIC"/>
    <property type="match status" value="1"/>
</dbReference>
<evidence type="ECO:0000256" key="2">
    <source>
        <dbReference type="ARBA" id="ARBA00022670"/>
    </source>
</evidence>
<protein>
    <submittedName>
        <fullName evidence="6">Serine protease</fullName>
    </submittedName>
</protein>
<accession>A0A4R0N830</accession>
<dbReference type="PROSITE" id="PS50106">
    <property type="entry name" value="PDZ"/>
    <property type="match status" value="1"/>
</dbReference>
<evidence type="ECO:0000256" key="3">
    <source>
        <dbReference type="ARBA" id="ARBA00022801"/>
    </source>
</evidence>
<comment type="similarity">
    <text evidence="1">Belongs to the peptidase S1C family.</text>
</comment>
<evidence type="ECO:0000313" key="7">
    <source>
        <dbReference type="Proteomes" id="UP000291117"/>
    </source>
</evidence>
<dbReference type="Gene3D" id="2.40.10.10">
    <property type="entry name" value="Trypsin-like serine proteases"/>
    <property type="match status" value="1"/>
</dbReference>